<evidence type="ECO:0000259" key="13">
    <source>
        <dbReference type="Pfam" id="PF18075"/>
    </source>
</evidence>
<evidence type="ECO:0000259" key="12">
    <source>
        <dbReference type="Pfam" id="PF02687"/>
    </source>
</evidence>
<evidence type="ECO:0000256" key="11">
    <source>
        <dbReference type="SAM" id="Phobius"/>
    </source>
</evidence>
<dbReference type="InterPro" id="IPR004513">
    <property type="entry name" value="FtsX"/>
</dbReference>
<dbReference type="Gene3D" id="3.30.70.3040">
    <property type="match status" value="1"/>
</dbReference>
<dbReference type="GO" id="GO:0005886">
    <property type="term" value="C:plasma membrane"/>
    <property type="evidence" value="ECO:0007669"/>
    <property type="project" value="UniProtKB-SubCell"/>
</dbReference>
<evidence type="ECO:0000256" key="6">
    <source>
        <dbReference type="ARBA" id="ARBA00022692"/>
    </source>
</evidence>
<dbReference type="Pfam" id="PF18075">
    <property type="entry name" value="FtsX_ECD"/>
    <property type="match status" value="1"/>
</dbReference>
<gene>
    <name evidence="14" type="ORF">Premu_1261</name>
</gene>
<evidence type="ECO:0000256" key="10">
    <source>
        <dbReference type="PIRNR" id="PIRNR003097"/>
    </source>
</evidence>
<dbReference type="AlphaFoldDB" id="F8N9P8"/>
<keyword evidence="9 10" id="KW-0131">Cell cycle</keyword>
<feature type="transmembrane region" description="Helical" evidence="11">
    <location>
        <begin position="20"/>
        <end position="39"/>
    </location>
</feature>
<keyword evidence="6 11" id="KW-0812">Transmembrane</keyword>
<dbReference type="eggNOG" id="COG2177">
    <property type="taxonomic scope" value="Bacteria"/>
</dbReference>
<dbReference type="OrthoDB" id="9813411at2"/>
<dbReference type="PANTHER" id="PTHR47755:SF1">
    <property type="entry name" value="CELL DIVISION PROTEIN FTSX"/>
    <property type="match status" value="1"/>
</dbReference>
<feature type="transmembrane region" description="Helical" evidence="11">
    <location>
        <begin position="262"/>
        <end position="284"/>
    </location>
</feature>
<evidence type="ECO:0000313" key="15">
    <source>
        <dbReference type="Proteomes" id="UP000002772"/>
    </source>
</evidence>
<dbReference type="HOGENOM" id="CLU_073546_3_0_10"/>
<keyword evidence="4 10" id="KW-1003">Cell membrane</keyword>
<protein>
    <recommendedName>
        <fullName evidence="3 10">Cell division protein FtsX</fullName>
    </recommendedName>
</protein>
<feature type="domain" description="FtsX extracellular" evidence="13">
    <location>
        <begin position="53"/>
        <end position="147"/>
    </location>
</feature>
<evidence type="ECO:0000256" key="4">
    <source>
        <dbReference type="ARBA" id="ARBA00022475"/>
    </source>
</evidence>
<evidence type="ECO:0000313" key="14">
    <source>
        <dbReference type="EMBL" id="EGN56690.1"/>
    </source>
</evidence>
<dbReference type="InterPro" id="IPR003838">
    <property type="entry name" value="ABC3_permease_C"/>
</dbReference>
<dbReference type="Proteomes" id="UP000002772">
    <property type="component" value="Unassembled WGS sequence"/>
</dbReference>
<keyword evidence="5 10" id="KW-0132">Cell division</keyword>
<dbReference type="GO" id="GO:0051301">
    <property type="term" value="P:cell division"/>
    <property type="evidence" value="ECO:0007669"/>
    <property type="project" value="UniProtKB-KW"/>
</dbReference>
<feature type="transmembrane region" description="Helical" evidence="11">
    <location>
        <begin position="164"/>
        <end position="187"/>
    </location>
</feature>
<comment type="similarity">
    <text evidence="2 10">Belongs to the ABC-4 integral membrane protein family. FtsX subfamily.</text>
</comment>
<dbReference type="Pfam" id="PF02687">
    <property type="entry name" value="FtsX"/>
    <property type="match status" value="1"/>
</dbReference>
<evidence type="ECO:0000256" key="5">
    <source>
        <dbReference type="ARBA" id="ARBA00022618"/>
    </source>
</evidence>
<comment type="subcellular location">
    <subcellularLocation>
        <location evidence="1">Cell membrane</location>
        <topology evidence="1">Multi-pass membrane protein</topology>
    </subcellularLocation>
</comment>
<evidence type="ECO:0000256" key="7">
    <source>
        <dbReference type="ARBA" id="ARBA00022989"/>
    </source>
</evidence>
<dbReference type="PIRSF" id="PIRSF003097">
    <property type="entry name" value="FtsX"/>
    <property type="match status" value="1"/>
</dbReference>
<sequence>MKKKHVKSTRRTGRLQSVTLCISTALVLILLGLVAFSTLGGRNLSALVKENLRVTMMLEQDMADNEAQTITRSLARRPYIKTIHFISKESALHDAAKQMGTDPSTFTDGVNPFSSSIELTLKSDYANNDSLAWITKELKKYPKVSDITYQKDLIDAVNRNLAKIGVAMIVLAILLTFVSFSLINNTVKLGIYARRFSIHTMKLVGASWGFIRRPFVWNAVLIGIIAAALACTALGFGMYALYRYEPEILTVITWREMAITGASVFFFGIVITVICANISVNRFLRMKAGDLYKI</sequence>
<evidence type="ECO:0000256" key="3">
    <source>
        <dbReference type="ARBA" id="ARBA00021907"/>
    </source>
</evidence>
<dbReference type="EMBL" id="GL945017">
    <property type="protein sequence ID" value="EGN56690.1"/>
    <property type="molecule type" value="Genomic_DNA"/>
</dbReference>
<feature type="domain" description="ABC3 transporter permease C-terminal" evidence="12">
    <location>
        <begin position="169"/>
        <end position="287"/>
    </location>
</feature>
<evidence type="ECO:0000256" key="2">
    <source>
        <dbReference type="ARBA" id="ARBA00007379"/>
    </source>
</evidence>
<keyword evidence="7 11" id="KW-1133">Transmembrane helix</keyword>
<dbReference type="PANTHER" id="PTHR47755">
    <property type="entry name" value="CELL DIVISION PROTEIN FTSX"/>
    <property type="match status" value="1"/>
</dbReference>
<evidence type="ECO:0000256" key="8">
    <source>
        <dbReference type="ARBA" id="ARBA00023136"/>
    </source>
</evidence>
<organism evidence="14 15">
    <name type="scientific">Hallella multisaccharivorax DSM 17128</name>
    <dbReference type="NCBI Taxonomy" id="688246"/>
    <lineage>
        <taxon>Bacteria</taxon>
        <taxon>Pseudomonadati</taxon>
        <taxon>Bacteroidota</taxon>
        <taxon>Bacteroidia</taxon>
        <taxon>Bacteroidales</taxon>
        <taxon>Prevotellaceae</taxon>
        <taxon>Hallella</taxon>
    </lineage>
</organism>
<keyword evidence="15" id="KW-1185">Reference proteome</keyword>
<name>F8N9P8_9BACT</name>
<dbReference type="STRING" id="688246.Premu_1261"/>
<reference evidence="15" key="1">
    <citation type="journal article" date="2011" name="Stand. Genomic Sci.">
        <title>Non-contiguous finished genome sequence of the opportunistic oral pathogen Prevotella multisaccharivorax type strain (PPPA20).</title>
        <authorList>
            <person name="Pati A."/>
            <person name="Gronow S."/>
            <person name="Lu M."/>
            <person name="Lapidus A."/>
            <person name="Nolan M."/>
            <person name="Lucas S."/>
            <person name="Hammon N."/>
            <person name="Deshpande S."/>
            <person name="Cheng J.F."/>
            <person name="Tapia R."/>
            <person name="Han C."/>
            <person name="Goodwin L."/>
            <person name="Pitluck S."/>
            <person name="Liolios K."/>
            <person name="Pagani I."/>
            <person name="Mavromatis K."/>
            <person name="Mikhailova N."/>
            <person name="Huntemann M."/>
            <person name="Chen A."/>
            <person name="Palaniappan K."/>
            <person name="Land M."/>
            <person name="Hauser L."/>
            <person name="Detter J.C."/>
            <person name="Brambilla E.M."/>
            <person name="Rohde M."/>
            <person name="Goker M."/>
            <person name="Woyke T."/>
            <person name="Bristow J."/>
            <person name="Eisen J.A."/>
            <person name="Markowitz V."/>
            <person name="Hugenholtz P."/>
            <person name="Kyrpides N.C."/>
            <person name="Klenk H.P."/>
            <person name="Ivanova N."/>
        </authorList>
    </citation>
    <scope>NUCLEOTIDE SEQUENCE [LARGE SCALE GENOMIC DNA]</scope>
    <source>
        <strain evidence="15">DSM 17128</strain>
    </source>
</reference>
<feature type="transmembrane region" description="Helical" evidence="11">
    <location>
        <begin position="215"/>
        <end position="242"/>
    </location>
</feature>
<dbReference type="InterPro" id="IPR040690">
    <property type="entry name" value="FtsX_ECD"/>
</dbReference>
<keyword evidence="8 10" id="KW-0472">Membrane</keyword>
<evidence type="ECO:0000256" key="1">
    <source>
        <dbReference type="ARBA" id="ARBA00004651"/>
    </source>
</evidence>
<accession>F8N9P8</accession>
<proteinExistence type="inferred from homology"/>
<evidence type="ECO:0000256" key="9">
    <source>
        <dbReference type="ARBA" id="ARBA00023306"/>
    </source>
</evidence>
<dbReference type="RefSeq" id="WP_007573930.1">
    <property type="nucleotide sequence ID" value="NZ_BPTS01000001.1"/>
</dbReference>